<feature type="domain" description="AAA" evidence="20">
    <location>
        <begin position="537"/>
        <end position="682"/>
    </location>
</feature>
<dbReference type="CDD" id="cd05387">
    <property type="entry name" value="BY-kinase"/>
    <property type="match status" value="1"/>
</dbReference>
<evidence type="ECO:0000256" key="11">
    <source>
        <dbReference type="ARBA" id="ARBA00022840"/>
    </source>
</evidence>
<evidence type="ECO:0000256" key="8">
    <source>
        <dbReference type="ARBA" id="ARBA00022692"/>
    </source>
</evidence>
<evidence type="ECO:0000259" key="19">
    <source>
        <dbReference type="Pfam" id="PF02706"/>
    </source>
</evidence>
<evidence type="ECO:0000256" key="14">
    <source>
        <dbReference type="ARBA" id="ARBA00023137"/>
    </source>
</evidence>
<keyword evidence="5" id="KW-1003">Cell membrane</keyword>
<evidence type="ECO:0000259" key="20">
    <source>
        <dbReference type="Pfam" id="PF13614"/>
    </source>
</evidence>
<keyword evidence="8 18" id="KW-0812">Transmembrane</keyword>
<evidence type="ECO:0000256" key="5">
    <source>
        <dbReference type="ARBA" id="ARBA00022475"/>
    </source>
</evidence>
<evidence type="ECO:0000256" key="7">
    <source>
        <dbReference type="ARBA" id="ARBA00022679"/>
    </source>
</evidence>
<evidence type="ECO:0000256" key="12">
    <source>
        <dbReference type="ARBA" id="ARBA00022989"/>
    </source>
</evidence>
<comment type="subcellular location">
    <subcellularLocation>
        <location evidence="1">Cell inner membrane</location>
        <topology evidence="1">Multi-pass membrane protein</topology>
    </subcellularLocation>
</comment>
<dbReference type="GO" id="GO:0004713">
    <property type="term" value="F:protein tyrosine kinase activity"/>
    <property type="evidence" value="ECO:0007669"/>
    <property type="project" value="TreeGrafter"/>
</dbReference>
<evidence type="ECO:0000256" key="15">
    <source>
        <dbReference type="ARBA" id="ARBA00051245"/>
    </source>
</evidence>
<dbReference type="Pfam" id="PF02706">
    <property type="entry name" value="Wzz"/>
    <property type="match status" value="1"/>
</dbReference>
<dbReference type="Gene3D" id="3.40.50.300">
    <property type="entry name" value="P-loop containing nucleotide triphosphate hydrolases"/>
    <property type="match status" value="1"/>
</dbReference>
<dbReference type="STRING" id="442562.Rumeso_03502"/>
<dbReference type="InterPro" id="IPR003856">
    <property type="entry name" value="LPS_length_determ_N"/>
</dbReference>
<proteinExistence type="inferred from homology"/>
<dbReference type="EC" id="2.7.10.2" evidence="4"/>
<evidence type="ECO:0000256" key="16">
    <source>
        <dbReference type="SAM" id="Coils"/>
    </source>
</evidence>
<dbReference type="Proteomes" id="UP000019666">
    <property type="component" value="Unassembled WGS sequence"/>
</dbReference>
<feature type="region of interest" description="Disordered" evidence="17">
    <location>
        <begin position="303"/>
        <end position="334"/>
    </location>
</feature>
<keyword evidence="6" id="KW-0997">Cell inner membrane</keyword>
<evidence type="ECO:0000256" key="4">
    <source>
        <dbReference type="ARBA" id="ARBA00011903"/>
    </source>
</evidence>
<dbReference type="InterPro" id="IPR027417">
    <property type="entry name" value="P-loop_NTPase"/>
</dbReference>
<dbReference type="SUPFAM" id="SSF52540">
    <property type="entry name" value="P-loop containing nucleoside triphosphate hydrolases"/>
    <property type="match status" value="1"/>
</dbReference>
<evidence type="ECO:0000256" key="1">
    <source>
        <dbReference type="ARBA" id="ARBA00004429"/>
    </source>
</evidence>
<comment type="catalytic activity">
    <reaction evidence="15">
        <text>L-tyrosyl-[protein] + ATP = O-phospho-L-tyrosyl-[protein] + ADP + H(+)</text>
        <dbReference type="Rhea" id="RHEA:10596"/>
        <dbReference type="Rhea" id="RHEA-COMP:10136"/>
        <dbReference type="Rhea" id="RHEA-COMP:20101"/>
        <dbReference type="ChEBI" id="CHEBI:15378"/>
        <dbReference type="ChEBI" id="CHEBI:30616"/>
        <dbReference type="ChEBI" id="CHEBI:46858"/>
        <dbReference type="ChEBI" id="CHEBI:61978"/>
        <dbReference type="ChEBI" id="CHEBI:456216"/>
        <dbReference type="EC" id="2.7.10.2"/>
    </reaction>
</comment>
<evidence type="ECO:0000256" key="9">
    <source>
        <dbReference type="ARBA" id="ARBA00022741"/>
    </source>
</evidence>
<dbReference type="PANTHER" id="PTHR32309">
    <property type="entry name" value="TYROSINE-PROTEIN KINASE"/>
    <property type="match status" value="1"/>
</dbReference>
<evidence type="ECO:0000256" key="6">
    <source>
        <dbReference type="ARBA" id="ARBA00022519"/>
    </source>
</evidence>
<keyword evidence="9" id="KW-0547">Nucleotide-binding</keyword>
<keyword evidence="7" id="KW-0808">Transferase</keyword>
<evidence type="ECO:0000256" key="17">
    <source>
        <dbReference type="SAM" id="MobiDB-lite"/>
    </source>
</evidence>
<sequence>MNLHAPTDLELEMHARNPLRISESEELRFVGRLWRAIWRVRYWAFVAALLSGIVAYLYSLTLEESFTAEARVMLNTSAPPQQPEPVGPLLPVLSMSPTTLQSEIEVMGSLDLIDTVAQQLNLYTDPEFAGSEDESSIATAIDSAKAWVRQTLSSAVDALLGSDEAASSEASEDLDESGYQQVILESIAGNVGVVQLSPLSAVYTISFTSEDPKKAADVANALAETYIDAQTKEVLATGGRLREWLISRTKDSEDELLRLNVELAEQVTSPTSTGEPLEVMQQQRREYAESLASAQARLASLEQTLGPSGSPDATGTPALPDDAAVGNAASGSDAQDIRRRNALESQLQQQRTLVTSLQQSIAEQERRIAEEIEYTTNVSRLESQIRVAERVYESFVELLRRQSNQERFVEPNARIISHARLPLYPSGPRRARLAFVAAVLAAMSVVGLAMAKEAVTRRLRTVREYEEATSLPVLGMIPSTTRLGQGLKGILTNPKRADSVVDRNIRRLRNQIITRAEALGQPEPRVLIGASPLHQEGKTLSITLLAINYAATGDRVLLIDADFWRSGYKGLLPQPTADYWDTVSDPGASEIAVHSVPNTSLDIMVAPTNLTDPAELLMSKSFQDFVSGMRNRYDRVLIDAPPILPLANVLPLYRVADATLLFVRWNYTSSASVQSALKALNSVGVEPLGCVATQIDLRRVHGYSDDEFTHVLAHSSK</sequence>
<dbReference type="HOGENOM" id="CLU_009912_2_0_5"/>
<evidence type="ECO:0000313" key="22">
    <source>
        <dbReference type="Proteomes" id="UP000019666"/>
    </source>
</evidence>
<dbReference type="InterPro" id="IPR025669">
    <property type="entry name" value="AAA_dom"/>
</dbReference>
<evidence type="ECO:0000256" key="2">
    <source>
        <dbReference type="ARBA" id="ARBA00007316"/>
    </source>
</evidence>
<evidence type="ECO:0000313" key="21">
    <source>
        <dbReference type="EMBL" id="EYD74941.1"/>
    </source>
</evidence>
<keyword evidence="10" id="KW-0418">Kinase</keyword>
<dbReference type="GO" id="GO:0005886">
    <property type="term" value="C:plasma membrane"/>
    <property type="evidence" value="ECO:0007669"/>
    <property type="project" value="UniProtKB-SubCell"/>
</dbReference>
<keyword evidence="22" id="KW-1185">Reference proteome</keyword>
<keyword evidence="14" id="KW-0829">Tyrosine-protein kinase</keyword>
<dbReference type="EMBL" id="AOSK01000098">
    <property type="protein sequence ID" value="EYD74941.1"/>
    <property type="molecule type" value="Genomic_DNA"/>
</dbReference>
<comment type="caution">
    <text evidence="21">The sequence shown here is derived from an EMBL/GenBank/DDBJ whole genome shotgun (WGS) entry which is preliminary data.</text>
</comment>
<evidence type="ECO:0000256" key="18">
    <source>
        <dbReference type="SAM" id="Phobius"/>
    </source>
</evidence>
<dbReference type="InterPro" id="IPR050445">
    <property type="entry name" value="Bact_polysacc_biosynth/exp"/>
</dbReference>
<dbReference type="InterPro" id="IPR005702">
    <property type="entry name" value="Wzc-like_C"/>
</dbReference>
<dbReference type="OrthoDB" id="230260at2"/>
<accession>A0A017HKR1</accession>
<evidence type="ECO:0000256" key="13">
    <source>
        <dbReference type="ARBA" id="ARBA00023136"/>
    </source>
</evidence>
<keyword evidence="11" id="KW-0067">ATP-binding</keyword>
<keyword evidence="13 18" id="KW-0472">Membrane</keyword>
<protein>
    <recommendedName>
        <fullName evidence="4">non-specific protein-tyrosine kinase</fullName>
        <ecNumber evidence="4">2.7.10.2</ecNumber>
    </recommendedName>
</protein>
<keyword evidence="16" id="KW-0175">Coiled coil</keyword>
<evidence type="ECO:0000256" key="10">
    <source>
        <dbReference type="ARBA" id="ARBA00022777"/>
    </source>
</evidence>
<comment type="similarity">
    <text evidence="3">Belongs to the etk/wzc family.</text>
</comment>
<dbReference type="AlphaFoldDB" id="A0A017HKR1"/>
<name>A0A017HKR1_9RHOB</name>
<organism evidence="21 22">
    <name type="scientific">Rubellimicrobium mesophilum DSM 19309</name>
    <dbReference type="NCBI Taxonomy" id="442562"/>
    <lineage>
        <taxon>Bacteria</taxon>
        <taxon>Pseudomonadati</taxon>
        <taxon>Pseudomonadota</taxon>
        <taxon>Alphaproteobacteria</taxon>
        <taxon>Rhodobacterales</taxon>
        <taxon>Roseobacteraceae</taxon>
        <taxon>Rubellimicrobium</taxon>
    </lineage>
</organism>
<feature type="domain" description="Polysaccharide chain length determinant N-terminal" evidence="19">
    <location>
        <begin position="31"/>
        <end position="120"/>
    </location>
</feature>
<comment type="similarity">
    <text evidence="2">Belongs to the CpsD/CapB family.</text>
</comment>
<dbReference type="Pfam" id="PF13614">
    <property type="entry name" value="AAA_31"/>
    <property type="match status" value="1"/>
</dbReference>
<feature type="coiled-coil region" evidence="16">
    <location>
        <begin position="340"/>
        <end position="367"/>
    </location>
</feature>
<reference evidence="21 22" key="1">
    <citation type="submission" date="2013-02" db="EMBL/GenBank/DDBJ databases">
        <authorList>
            <person name="Fiebig A."/>
            <person name="Goeker M."/>
            <person name="Klenk H.-P.P."/>
        </authorList>
    </citation>
    <scope>NUCLEOTIDE SEQUENCE [LARGE SCALE GENOMIC DNA]</scope>
    <source>
        <strain evidence="21 22">DSM 19309</strain>
    </source>
</reference>
<feature type="transmembrane region" description="Helical" evidence="18">
    <location>
        <begin position="42"/>
        <end position="61"/>
    </location>
</feature>
<keyword evidence="12 18" id="KW-1133">Transmembrane helix</keyword>
<evidence type="ECO:0000256" key="3">
    <source>
        <dbReference type="ARBA" id="ARBA00008883"/>
    </source>
</evidence>
<gene>
    <name evidence="21" type="ORF">Rumeso_03502</name>
</gene>
<dbReference type="PANTHER" id="PTHR32309:SF13">
    <property type="entry name" value="FERRIC ENTEROBACTIN TRANSPORT PROTEIN FEPE"/>
    <property type="match status" value="1"/>
</dbReference>